<gene>
    <name evidence="7" type="ORF">AMJ71_06885</name>
</gene>
<dbReference type="AlphaFoldDB" id="A0A0S8JHR1"/>
<keyword evidence="2" id="KW-0479">Metal-binding</keyword>
<keyword evidence="5" id="KW-0482">Metalloprotease</keyword>
<evidence type="ECO:0000256" key="4">
    <source>
        <dbReference type="ARBA" id="ARBA00022833"/>
    </source>
</evidence>
<dbReference type="GO" id="GO:0004222">
    <property type="term" value="F:metalloendopeptidase activity"/>
    <property type="evidence" value="ECO:0007669"/>
    <property type="project" value="InterPro"/>
</dbReference>
<evidence type="ECO:0000259" key="6">
    <source>
        <dbReference type="Pfam" id="PF00413"/>
    </source>
</evidence>
<dbReference type="GO" id="GO:0030574">
    <property type="term" value="P:collagen catabolic process"/>
    <property type="evidence" value="ECO:0007669"/>
    <property type="project" value="TreeGrafter"/>
</dbReference>
<dbReference type="PRINTS" id="PR00138">
    <property type="entry name" value="MATRIXIN"/>
</dbReference>
<proteinExistence type="predicted"/>
<evidence type="ECO:0000256" key="1">
    <source>
        <dbReference type="ARBA" id="ARBA00022670"/>
    </source>
</evidence>
<evidence type="ECO:0000313" key="8">
    <source>
        <dbReference type="Proteomes" id="UP000051035"/>
    </source>
</evidence>
<dbReference type="Proteomes" id="UP000051035">
    <property type="component" value="Unassembled WGS sequence"/>
</dbReference>
<dbReference type="InterPro" id="IPR024079">
    <property type="entry name" value="MetalloPept_cat_dom_sf"/>
</dbReference>
<dbReference type="GO" id="GO:0006508">
    <property type="term" value="P:proteolysis"/>
    <property type="evidence" value="ECO:0007669"/>
    <property type="project" value="UniProtKB-KW"/>
</dbReference>
<evidence type="ECO:0000256" key="2">
    <source>
        <dbReference type="ARBA" id="ARBA00022723"/>
    </source>
</evidence>
<dbReference type="PANTHER" id="PTHR10201:SF323">
    <property type="entry name" value="MATRIX METALLOPROTEINASE-21"/>
    <property type="match status" value="1"/>
</dbReference>
<evidence type="ECO:0000256" key="3">
    <source>
        <dbReference type="ARBA" id="ARBA00022801"/>
    </source>
</evidence>
<dbReference type="Gene3D" id="3.40.390.10">
    <property type="entry name" value="Collagenase (Catalytic Domain)"/>
    <property type="match status" value="1"/>
</dbReference>
<dbReference type="PANTHER" id="PTHR10201">
    <property type="entry name" value="MATRIX METALLOPROTEINASE"/>
    <property type="match status" value="1"/>
</dbReference>
<name>A0A0S8JHR1_UNCT6</name>
<protein>
    <recommendedName>
        <fullName evidence="6">Peptidase M10 metallopeptidase domain-containing protein</fullName>
    </recommendedName>
</protein>
<dbReference type="GO" id="GO:0031012">
    <property type="term" value="C:extracellular matrix"/>
    <property type="evidence" value="ECO:0007669"/>
    <property type="project" value="InterPro"/>
</dbReference>
<dbReference type="GO" id="GO:0030198">
    <property type="term" value="P:extracellular matrix organization"/>
    <property type="evidence" value="ECO:0007669"/>
    <property type="project" value="TreeGrafter"/>
</dbReference>
<dbReference type="EMBL" id="LJVA01000078">
    <property type="protein sequence ID" value="KPL09255.1"/>
    <property type="molecule type" value="Genomic_DNA"/>
</dbReference>
<dbReference type="InterPro" id="IPR001818">
    <property type="entry name" value="Pept_M10_metallopeptidase"/>
</dbReference>
<keyword evidence="1" id="KW-0645">Protease</keyword>
<accession>A0A0S8JHR1</accession>
<dbReference type="InterPro" id="IPR021190">
    <property type="entry name" value="Pept_M10A"/>
</dbReference>
<dbReference type="GO" id="GO:0008270">
    <property type="term" value="F:zinc ion binding"/>
    <property type="evidence" value="ECO:0007669"/>
    <property type="project" value="InterPro"/>
</dbReference>
<evidence type="ECO:0000313" key="7">
    <source>
        <dbReference type="EMBL" id="KPL09255.1"/>
    </source>
</evidence>
<sequence length="337" mass="37202">MRTLSRSLFVAGCLLVAPLLVSSALGYAFCNMSWNWQTYPMGEDVLLNPNCIDPNVGTQNQQLEAYLNGLEAWNNEGTADFIFTYGGRTSIVGNIHDGHNVACFVNYNTGSIATTYIWGGYNISECDVIFNDYSYSWNADGWPLSNEMDVWNIAAHEFGHFLCLDHSSYSAATMYAYASYGETYKRDLYFDDINGIVALYGSAGSQDIIIQFQPQSTTIARGDTLKIDVTATNNSSSSVSCTFWTTAFLPNGSLYDVFGPFNVNFSPSQTKNGTLKHKIPNAAPCGDFMYNGYIGQYTYDKWDMEHFAFTVTMSGDNTGPARARGLTTVSATGELFE</sequence>
<keyword evidence="4" id="KW-0862">Zinc</keyword>
<organism evidence="7 8">
    <name type="scientific">candidate division TA06 bacterium SM1_40</name>
    <dbReference type="NCBI Taxonomy" id="1703773"/>
    <lineage>
        <taxon>Bacteria</taxon>
        <taxon>Bacteria division TA06</taxon>
    </lineage>
</organism>
<reference evidence="7 8" key="1">
    <citation type="journal article" date="2015" name="Microbiome">
        <title>Genomic resolution of linkages in carbon, nitrogen, and sulfur cycling among widespread estuary sediment bacteria.</title>
        <authorList>
            <person name="Baker B.J."/>
            <person name="Lazar C.S."/>
            <person name="Teske A.P."/>
            <person name="Dick G.J."/>
        </authorList>
    </citation>
    <scope>NUCLEOTIDE SEQUENCE [LARGE SCALE GENOMIC DNA]</scope>
    <source>
        <strain evidence="7">SM1_40</strain>
    </source>
</reference>
<dbReference type="SUPFAM" id="SSF55486">
    <property type="entry name" value="Metalloproteases ('zincins'), catalytic domain"/>
    <property type="match status" value="1"/>
</dbReference>
<feature type="domain" description="Peptidase M10 metallopeptidase" evidence="6">
    <location>
        <begin position="66"/>
        <end position="201"/>
    </location>
</feature>
<comment type="caution">
    <text evidence="7">The sequence shown here is derived from an EMBL/GenBank/DDBJ whole genome shotgun (WGS) entry which is preliminary data.</text>
</comment>
<evidence type="ECO:0000256" key="5">
    <source>
        <dbReference type="ARBA" id="ARBA00023049"/>
    </source>
</evidence>
<dbReference type="Pfam" id="PF00413">
    <property type="entry name" value="Peptidase_M10"/>
    <property type="match status" value="1"/>
</dbReference>
<keyword evidence="3" id="KW-0378">Hydrolase</keyword>